<dbReference type="AlphaFoldDB" id="A0A9P3HJC5"/>
<feature type="transmembrane region" description="Helical" evidence="1">
    <location>
        <begin position="154"/>
        <end position="171"/>
    </location>
</feature>
<organism evidence="2 3">
    <name type="scientific">Entomortierella parvispora</name>
    <dbReference type="NCBI Taxonomy" id="205924"/>
    <lineage>
        <taxon>Eukaryota</taxon>
        <taxon>Fungi</taxon>
        <taxon>Fungi incertae sedis</taxon>
        <taxon>Mucoromycota</taxon>
        <taxon>Mortierellomycotina</taxon>
        <taxon>Mortierellomycetes</taxon>
        <taxon>Mortierellales</taxon>
        <taxon>Mortierellaceae</taxon>
        <taxon>Entomortierella</taxon>
    </lineage>
</organism>
<protein>
    <submittedName>
        <fullName evidence="2">Uncharacterized protein</fullName>
    </submittedName>
</protein>
<accession>A0A9P3HJC5</accession>
<sequence length="201" mass="22852">MQATTLRYLTTLVAFLCFVCFGLDIARVCFDPAEKKSKNTVLVFITDIVGLLPYIFLTLRMNKSSKQHRFISVLYRILFFALVMIAPCLELRDAHTLNKMLNAEGPTAFEDPVFLGWLDDDLGRYCWGAVRPALEMADPTQNIHSACIALRTRTMLSLIVAFFVLIELVLYKKSSIGTEAWVQERTSYKAESHDGEKRSEV</sequence>
<dbReference type="EMBL" id="BQFW01000014">
    <property type="protein sequence ID" value="GJJ77775.1"/>
    <property type="molecule type" value="Genomic_DNA"/>
</dbReference>
<keyword evidence="3" id="KW-1185">Reference proteome</keyword>
<feature type="transmembrane region" description="Helical" evidence="1">
    <location>
        <begin position="73"/>
        <end position="92"/>
    </location>
</feature>
<reference evidence="2" key="2">
    <citation type="journal article" date="2022" name="Microbiol. Resour. Announc.">
        <title>Whole-Genome Sequence of Entomortierella parvispora E1425, a Mucoromycotan Fungus Associated with Burkholderiaceae-Related Endosymbiotic Bacteria.</title>
        <authorList>
            <person name="Herlambang A."/>
            <person name="Guo Y."/>
            <person name="Takashima Y."/>
            <person name="Narisawa K."/>
            <person name="Ohta H."/>
            <person name="Nishizawa T."/>
        </authorList>
    </citation>
    <scope>NUCLEOTIDE SEQUENCE</scope>
    <source>
        <strain evidence="2">E1425</strain>
    </source>
</reference>
<keyword evidence="1" id="KW-0472">Membrane</keyword>
<dbReference type="Proteomes" id="UP000827284">
    <property type="component" value="Unassembled WGS sequence"/>
</dbReference>
<evidence type="ECO:0000313" key="2">
    <source>
        <dbReference type="EMBL" id="GJJ77775.1"/>
    </source>
</evidence>
<evidence type="ECO:0000313" key="3">
    <source>
        <dbReference type="Proteomes" id="UP000827284"/>
    </source>
</evidence>
<keyword evidence="1" id="KW-0812">Transmembrane</keyword>
<comment type="caution">
    <text evidence="2">The sequence shown here is derived from an EMBL/GenBank/DDBJ whole genome shotgun (WGS) entry which is preliminary data.</text>
</comment>
<evidence type="ECO:0000256" key="1">
    <source>
        <dbReference type="SAM" id="Phobius"/>
    </source>
</evidence>
<proteinExistence type="predicted"/>
<name>A0A9P3HJC5_9FUNG</name>
<gene>
    <name evidence="2" type="ORF">EMPS_10134</name>
</gene>
<reference evidence="2" key="1">
    <citation type="submission" date="2021-11" db="EMBL/GenBank/DDBJ databases">
        <authorList>
            <person name="Herlambang A."/>
            <person name="Guo Y."/>
            <person name="Takashima Y."/>
            <person name="Nishizawa T."/>
        </authorList>
    </citation>
    <scope>NUCLEOTIDE SEQUENCE</scope>
    <source>
        <strain evidence="2">E1425</strain>
    </source>
</reference>
<feature type="transmembrane region" description="Helical" evidence="1">
    <location>
        <begin position="42"/>
        <end position="61"/>
    </location>
</feature>
<keyword evidence="1" id="KW-1133">Transmembrane helix</keyword>